<evidence type="ECO:0000313" key="3">
    <source>
        <dbReference type="Proteomes" id="UP000324222"/>
    </source>
</evidence>
<evidence type="ECO:0000313" key="2">
    <source>
        <dbReference type="EMBL" id="MPC58026.1"/>
    </source>
</evidence>
<dbReference type="EMBL" id="VSRR010015294">
    <property type="protein sequence ID" value="MPC58026.1"/>
    <property type="molecule type" value="Genomic_DNA"/>
</dbReference>
<feature type="region of interest" description="Disordered" evidence="1">
    <location>
        <begin position="78"/>
        <end position="138"/>
    </location>
</feature>
<comment type="caution">
    <text evidence="2">The sequence shown here is derived from an EMBL/GenBank/DDBJ whole genome shotgun (WGS) entry which is preliminary data.</text>
</comment>
<keyword evidence="3" id="KW-1185">Reference proteome</keyword>
<dbReference type="AlphaFoldDB" id="A0A5B7GKF9"/>
<organism evidence="2 3">
    <name type="scientific">Portunus trituberculatus</name>
    <name type="common">Swimming crab</name>
    <name type="synonym">Neptunus trituberculatus</name>
    <dbReference type="NCBI Taxonomy" id="210409"/>
    <lineage>
        <taxon>Eukaryota</taxon>
        <taxon>Metazoa</taxon>
        <taxon>Ecdysozoa</taxon>
        <taxon>Arthropoda</taxon>
        <taxon>Crustacea</taxon>
        <taxon>Multicrustacea</taxon>
        <taxon>Malacostraca</taxon>
        <taxon>Eumalacostraca</taxon>
        <taxon>Eucarida</taxon>
        <taxon>Decapoda</taxon>
        <taxon>Pleocyemata</taxon>
        <taxon>Brachyura</taxon>
        <taxon>Eubrachyura</taxon>
        <taxon>Portunoidea</taxon>
        <taxon>Portunidae</taxon>
        <taxon>Portuninae</taxon>
        <taxon>Portunus</taxon>
    </lineage>
</organism>
<name>A0A5B7GKF9_PORTR</name>
<evidence type="ECO:0000256" key="1">
    <source>
        <dbReference type="SAM" id="MobiDB-lite"/>
    </source>
</evidence>
<gene>
    <name evidence="2" type="ORF">E2C01_052018</name>
</gene>
<protein>
    <submittedName>
        <fullName evidence="2">Uncharacterized protein</fullName>
    </submittedName>
</protein>
<sequence>MATSRLLRWPFPSQRNSEPPPFCSTWTRFLTNVHPISATFLSTTMISLGQRFSLLQLTRPHNLKGPFAPHTLADPTILSYSRAPKRAPPHGFTTPPDSGEASEVWEHEAPEGPNSTPPEELLDNTLRDCISPNRTPAE</sequence>
<accession>A0A5B7GKF9</accession>
<dbReference type="Proteomes" id="UP000324222">
    <property type="component" value="Unassembled WGS sequence"/>
</dbReference>
<reference evidence="2 3" key="1">
    <citation type="submission" date="2019-05" db="EMBL/GenBank/DDBJ databases">
        <title>Another draft genome of Portunus trituberculatus and its Hox gene families provides insights of decapod evolution.</title>
        <authorList>
            <person name="Jeong J.-H."/>
            <person name="Song I."/>
            <person name="Kim S."/>
            <person name="Choi T."/>
            <person name="Kim D."/>
            <person name="Ryu S."/>
            <person name="Kim W."/>
        </authorList>
    </citation>
    <scope>NUCLEOTIDE SEQUENCE [LARGE SCALE GENOMIC DNA]</scope>
    <source>
        <tissue evidence="2">Muscle</tissue>
    </source>
</reference>
<proteinExistence type="predicted"/>